<proteinExistence type="predicted"/>
<dbReference type="GO" id="GO:0008289">
    <property type="term" value="F:lipid binding"/>
    <property type="evidence" value="ECO:0007669"/>
    <property type="project" value="UniProtKB-KW"/>
</dbReference>
<feature type="compositionally biased region" description="Low complexity" evidence="9">
    <location>
        <begin position="865"/>
        <end position="890"/>
    </location>
</feature>
<keyword evidence="4" id="KW-0256">Endoplasmic reticulum</keyword>
<dbReference type="CDD" id="cd21675">
    <property type="entry name" value="SMP_TEX2"/>
    <property type="match status" value="1"/>
</dbReference>
<dbReference type="PANTHER" id="PTHR13466">
    <property type="entry name" value="TEX2 PROTEIN-RELATED"/>
    <property type="match status" value="1"/>
</dbReference>
<feature type="compositionally biased region" description="Polar residues" evidence="9">
    <location>
        <begin position="628"/>
        <end position="640"/>
    </location>
</feature>
<feature type="region of interest" description="Disordered" evidence="9">
    <location>
        <begin position="707"/>
        <end position="732"/>
    </location>
</feature>
<evidence type="ECO:0000256" key="3">
    <source>
        <dbReference type="ARBA" id="ARBA00022692"/>
    </source>
</evidence>
<dbReference type="InterPro" id="IPR031468">
    <property type="entry name" value="SMP_LBD"/>
</dbReference>
<keyword evidence="12" id="KW-1185">Reference proteome</keyword>
<dbReference type="GO" id="GO:0006869">
    <property type="term" value="P:lipid transport"/>
    <property type="evidence" value="ECO:0007669"/>
    <property type="project" value="UniProtKB-KW"/>
</dbReference>
<dbReference type="EMBL" id="LSSM01007663">
    <property type="protein sequence ID" value="OMJ07389.1"/>
    <property type="molecule type" value="Genomic_DNA"/>
</dbReference>
<evidence type="ECO:0000313" key="12">
    <source>
        <dbReference type="Proteomes" id="UP000187429"/>
    </source>
</evidence>
<feature type="region of interest" description="Disordered" evidence="9">
    <location>
        <begin position="865"/>
        <end position="894"/>
    </location>
</feature>
<organism evidence="11 12">
    <name type="scientific">Smittium culicis</name>
    <dbReference type="NCBI Taxonomy" id="133412"/>
    <lineage>
        <taxon>Eukaryota</taxon>
        <taxon>Fungi</taxon>
        <taxon>Fungi incertae sedis</taxon>
        <taxon>Zoopagomycota</taxon>
        <taxon>Kickxellomycotina</taxon>
        <taxon>Harpellomycetes</taxon>
        <taxon>Harpellales</taxon>
        <taxon>Legeriomycetaceae</taxon>
        <taxon>Smittium</taxon>
    </lineage>
</organism>
<evidence type="ECO:0000256" key="7">
    <source>
        <dbReference type="ARBA" id="ARBA00023121"/>
    </source>
</evidence>
<feature type="domain" description="SMP-LTD" evidence="10">
    <location>
        <begin position="270"/>
        <end position="465"/>
    </location>
</feature>
<dbReference type="GO" id="GO:0005789">
    <property type="term" value="C:endoplasmic reticulum membrane"/>
    <property type="evidence" value="ECO:0007669"/>
    <property type="project" value="UniProtKB-SubCell"/>
</dbReference>
<keyword evidence="2" id="KW-0813">Transport</keyword>
<accession>A0A1R1WYC9</accession>
<evidence type="ECO:0000256" key="1">
    <source>
        <dbReference type="ARBA" id="ARBA00004586"/>
    </source>
</evidence>
<dbReference type="OrthoDB" id="26740at2759"/>
<feature type="region of interest" description="Disordered" evidence="9">
    <location>
        <begin position="606"/>
        <end position="652"/>
    </location>
</feature>
<evidence type="ECO:0000256" key="4">
    <source>
        <dbReference type="ARBA" id="ARBA00022824"/>
    </source>
</evidence>
<gene>
    <name evidence="11" type="ORF">AYI69_g11471</name>
</gene>
<feature type="region of interest" description="Disordered" evidence="9">
    <location>
        <begin position="192"/>
        <end position="212"/>
    </location>
</feature>
<dbReference type="PANTHER" id="PTHR13466:SF0">
    <property type="entry name" value="SMP-LTD DOMAIN-CONTAINING PROTEIN"/>
    <property type="match status" value="1"/>
</dbReference>
<evidence type="ECO:0000256" key="9">
    <source>
        <dbReference type="SAM" id="MobiDB-lite"/>
    </source>
</evidence>
<dbReference type="PROSITE" id="PS51847">
    <property type="entry name" value="SMP"/>
    <property type="match status" value="1"/>
</dbReference>
<keyword evidence="5" id="KW-1133">Transmembrane helix</keyword>
<evidence type="ECO:0000313" key="11">
    <source>
        <dbReference type="EMBL" id="OMJ07389.1"/>
    </source>
</evidence>
<protein>
    <recommendedName>
        <fullName evidence="10">SMP-LTD domain-containing protein</fullName>
    </recommendedName>
</protein>
<feature type="compositionally biased region" description="Polar residues" evidence="9">
    <location>
        <begin position="195"/>
        <end position="212"/>
    </location>
</feature>
<keyword evidence="8" id="KW-0472">Membrane</keyword>
<reference evidence="12" key="1">
    <citation type="submission" date="2017-01" db="EMBL/GenBank/DDBJ databases">
        <authorList>
            <person name="Wang Y."/>
            <person name="White M."/>
            <person name="Kvist S."/>
            <person name="Moncalvo J.-M."/>
        </authorList>
    </citation>
    <scope>NUCLEOTIDE SEQUENCE [LARGE SCALE GENOMIC DNA]</scope>
    <source>
        <strain evidence="12">ID-206-W2</strain>
    </source>
</reference>
<keyword evidence="3" id="KW-0812">Transmembrane</keyword>
<evidence type="ECO:0000256" key="8">
    <source>
        <dbReference type="ARBA" id="ARBA00023136"/>
    </source>
</evidence>
<comment type="subcellular location">
    <subcellularLocation>
        <location evidence="1">Endoplasmic reticulum membrane</location>
    </subcellularLocation>
</comment>
<evidence type="ECO:0000256" key="2">
    <source>
        <dbReference type="ARBA" id="ARBA00022448"/>
    </source>
</evidence>
<keyword evidence="6" id="KW-0445">Lipid transport</keyword>
<feature type="compositionally biased region" description="Low complexity" evidence="9">
    <location>
        <begin position="615"/>
        <end position="627"/>
    </location>
</feature>
<comment type="caution">
    <text evidence="11">The sequence shown here is derived from an EMBL/GenBank/DDBJ whole genome shotgun (WGS) entry which is preliminary data.</text>
</comment>
<name>A0A1R1WYC9_9FUNG</name>
<evidence type="ECO:0000259" key="10">
    <source>
        <dbReference type="PROSITE" id="PS51847"/>
    </source>
</evidence>
<feature type="compositionally biased region" description="Polar residues" evidence="9">
    <location>
        <begin position="913"/>
        <end position="935"/>
    </location>
</feature>
<dbReference type="Proteomes" id="UP000187429">
    <property type="component" value="Unassembled WGS sequence"/>
</dbReference>
<feature type="region of interest" description="Disordered" evidence="9">
    <location>
        <begin position="913"/>
        <end position="938"/>
    </location>
</feature>
<dbReference type="AlphaFoldDB" id="A0A1R1WYC9"/>
<sequence length="974" mass="108629">MNSIIPYFISSNLKNIAGINLLYGEKNSEFKPNNPFYDEPIPELVLNSDSFENNSQKSKDNLDDQDEKISGWLFIMKPKSGESLKLEDTISEYASLRVNKLFSSDNPDSIQETKKSNFFNSKNKSNLTKNSKHSFLCYATLKGETILLYDSEKKSEGFGTIVLSQYKVSLGYVDEYRETRIYSKKTPILLEPAPTSESSRSRTNSAPDKNSSKNEISYCIFTLQSTKKEDWYFAISSTILSINPNPLSRLQKSCYSLDWDQVKSVIDKRLSESSDTDSVLSSSDVVINALIGRLVLGTIHTKKVHDYMLSKIIKKFDSLILPSIIDNIQVLNLSIGDNIPILSKSKLSKYGDNGQVSFESFIDYPGGLTILMQVTVKVVNVKFPINFGVKVKGLKGDAILALKQSPSDRFWVGFKELPEIDLEIEPVFMQKKIKVKKIIDILRNKMFESFRSSFVLPNMSDNLFFIPNSKSKGGIFENDLHSDTFELPAELTSSLSSAQSPLIDAQQPTNSTLAVEPNISDPTNLTKKLTSFLKKNQDFPATLSLDKEQGEIIQKIKNEQNKRLSIEKNKQGSWSFKSLLDIEKIPIDSKLNLTIDNSSLSNKNATYKTAERRNSLSSNSLRSTTSLPRNSISSYIGPSNKSDDSSFKGSSQPDFISETIRIEDLLDSKDEIPDLLTSKSSPIVPPLEKSIDELILDIPVKDLNPPTLPPRDSLLNSPRPVNDSSSSDSRVFTFPNMSKSTFSSTLSSNDRNLNAPRSSEDLNQMQLLQQMQYRLLKEKELKPSSPVQNSDDIIFSTKQIAKGIKSSVISGASELYKNAKQSSTAESAMKWLMKHSKNAPKLPSRSDSNLNNSKKSITINNDQSQIQAQTQDQTQTQTQTQIQDSSPTSSAVNTISYENPTSIYTTAVSPKISSKTLPDNSAHHSPQVENNSISGTFLIPESGEMPVVTEPPKLPIRIVKAAGKTKVEDFKFFD</sequence>
<evidence type="ECO:0000256" key="6">
    <source>
        <dbReference type="ARBA" id="ARBA00023055"/>
    </source>
</evidence>
<keyword evidence="7" id="KW-0446">Lipid-binding</keyword>
<evidence type="ECO:0000256" key="5">
    <source>
        <dbReference type="ARBA" id="ARBA00022989"/>
    </source>
</evidence>